<evidence type="ECO:0000313" key="1">
    <source>
        <dbReference type="EMBL" id="MXQ52777.1"/>
    </source>
</evidence>
<organism evidence="1 2">
    <name type="scientific">Shimazuella alba</name>
    <dbReference type="NCBI Taxonomy" id="2690964"/>
    <lineage>
        <taxon>Bacteria</taxon>
        <taxon>Bacillati</taxon>
        <taxon>Bacillota</taxon>
        <taxon>Bacilli</taxon>
        <taxon>Bacillales</taxon>
        <taxon>Thermoactinomycetaceae</taxon>
        <taxon>Shimazuella</taxon>
    </lineage>
</organism>
<dbReference type="AlphaFoldDB" id="A0A6I4VMT5"/>
<reference evidence="1 2" key="1">
    <citation type="submission" date="2019-12" db="EMBL/GenBank/DDBJ databases">
        <title>Whole-genome analyses of novel actinobacteria.</title>
        <authorList>
            <person name="Sahin N."/>
            <person name="Saygin H."/>
        </authorList>
    </citation>
    <scope>NUCLEOTIDE SEQUENCE [LARGE SCALE GENOMIC DNA]</scope>
    <source>
        <strain evidence="1 2">KC615</strain>
    </source>
</reference>
<comment type="caution">
    <text evidence="1">The sequence shown here is derived from an EMBL/GenBank/DDBJ whole genome shotgun (WGS) entry which is preliminary data.</text>
</comment>
<dbReference type="EMBL" id="WUUL01000002">
    <property type="protein sequence ID" value="MXQ52777.1"/>
    <property type="molecule type" value="Genomic_DNA"/>
</dbReference>
<accession>A0A6I4VMT5</accession>
<protein>
    <submittedName>
        <fullName evidence="1">Uncharacterized protein</fullName>
    </submittedName>
</protein>
<sequence>MADKQKLAEQVVAALIAADPNNLNSQELALQRKATDSKDPSKKQSVISFYAGSFYKEKKLQELREKFARMKK</sequence>
<dbReference type="RefSeq" id="WP_160800008.1">
    <property type="nucleotide sequence ID" value="NZ_WUUL01000002.1"/>
</dbReference>
<keyword evidence="2" id="KW-1185">Reference proteome</keyword>
<name>A0A6I4VMT5_9BACL</name>
<dbReference type="Proteomes" id="UP000430692">
    <property type="component" value="Unassembled WGS sequence"/>
</dbReference>
<proteinExistence type="predicted"/>
<evidence type="ECO:0000313" key="2">
    <source>
        <dbReference type="Proteomes" id="UP000430692"/>
    </source>
</evidence>
<gene>
    <name evidence="1" type="ORF">GSM42_03335</name>
</gene>